<comment type="caution">
    <text evidence="3">The sequence shown here is derived from an EMBL/GenBank/DDBJ whole genome shotgun (WGS) entry which is preliminary data.</text>
</comment>
<evidence type="ECO:0000256" key="1">
    <source>
        <dbReference type="ARBA" id="ARBA00022679"/>
    </source>
</evidence>
<dbReference type="SUPFAM" id="SSF53756">
    <property type="entry name" value="UDP-Glycosyltransferase/glycogen phosphorylase"/>
    <property type="match status" value="1"/>
</dbReference>
<dbReference type="GO" id="GO:0005886">
    <property type="term" value="C:plasma membrane"/>
    <property type="evidence" value="ECO:0007669"/>
    <property type="project" value="TreeGrafter"/>
</dbReference>
<organism evidence="3">
    <name type="scientific">termite gut metagenome</name>
    <dbReference type="NCBI Taxonomy" id="433724"/>
    <lineage>
        <taxon>unclassified sequences</taxon>
        <taxon>metagenomes</taxon>
        <taxon>organismal metagenomes</taxon>
    </lineage>
</organism>
<proteinExistence type="predicted"/>
<dbReference type="Gene3D" id="3.40.50.2000">
    <property type="entry name" value="Glycogen Phosphorylase B"/>
    <property type="match status" value="1"/>
</dbReference>
<keyword evidence="1 3" id="KW-0808">Transferase</keyword>
<dbReference type="AlphaFoldDB" id="A0A5J4RF03"/>
<dbReference type="InterPro" id="IPR007507">
    <property type="entry name" value="Glycos_transf_N"/>
</dbReference>
<dbReference type="EC" id="2.4.99.12" evidence="3"/>
<gene>
    <name evidence="3" type="ORF">EZS27_019252</name>
</gene>
<evidence type="ECO:0000259" key="2">
    <source>
        <dbReference type="Pfam" id="PF04413"/>
    </source>
</evidence>
<accession>A0A5J4RF03</accession>
<dbReference type="EMBL" id="SNRY01001269">
    <property type="protein sequence ID" value="KAA6332218.1"/>
    <property type="molecule type" value="Genomic_DNA"/>
</dbReference>
<dbReference type="Pfam" id="PF04413">
    <property type="entry name" value="Glycos_transf_N"/>
    <property type="match status" value="1"/>
</dbReference>
<protein>
    <submittedName>
        <fullName evidence="3">3-deoxy-D-manno-octulosonic acid transferase</fullName>
        <ecNumber evidence="3">2.4.99.12</ecNumber>
    </submittedName>
</protein>
<name>A0A5J4RF03_9ZZZZ</name>
<reference evidence="3" key="1">
    <citation type="submission" date="2019-03" db="EMBL/GenBank/DDBJ databases">
        <title>Single cell metagenomics reveals metabolic interactions within the superorganism composed of flagellate Streblomastix strix and complex community of Bacteroidetes bacteria on its surface.</title>
        <authorList>
            <person name="Treitli S.C."/>
            <person name="Kolisko M."/>
            <person name="Husnik F."/>
            <person name="Keeling P."/>
            <person name="Hampl V."/>
        </authorList>
    </citation>
    <scope>NUCLEOTIDE SEQUENCE</scope>
    <source>
        <strain evidence="3">STM</strain>
    </source>
</reference>
<dbReference type="InterPro" id="IPR038107">
    <property type="entry name" value="Glycos_transf_N_sf"/>
</dbReference>
<dbReference type="GO" id="GO:0043842">
    <property type="term" value="F:Kdo transferase activity"/>
    <property type="evidence" value="ECO:0007669"/>
    <property type="project" value="UniProtKB-EC"/>
</dbReference>
<dbReference type="PANTHER" id="PTHR42755">
    <property type="entry name" value="3-DEOXY-MANNO-OCTULOSONATE CYTIDYLYLTRANSFERASE"/>
    <property type="match status" value="1"/>
</dbReference>
<keyword evidence="3" id="KW-0328">Glycosyltransferase</keyword>
<evidence type="ECO:0000313" key="3">
    <source>
        <dbReference type="EMBL" id="KAA6332218.1"/>
    </source>
</evidence>
<feature type="domain" description="3-deoxy-D-manno-octulosonic-acid transferase N-terminal" evidence="2">
    <location>
        <begin position="43"/>
        <end position="204"/>
    </location>
</feature>
<dbReference type="GO" id="GO:0009245">
    <property type="term" value="P:lipid A biosynthetic process"/>
    <property type="evidence" value="ECO:0007669"/>
    <property type="project" value="TreeGrafter"/>
</dbReference>
<sequence>MFYDIGIFLYDIAVHIAALFNSKPRRMIKGHWAVYKLLRIQVEKDARYLWFHTASLGEFEQGRPLMEAIRIRRPEYKIILTFFSPSGYEVCKSYKGADVICYLPFDNLRNVKKFLTIVHPCMAFFIKYEFWRNYLDELKKRYIPTYSVSSIFRKDQIFFKWYGGKYRNVLKNFNCLFVQNEISRKYLAQLGITQIVVVGDTRFDRVLQIREEAQRLPLVEKFKGQTITLVAGSSWEPDEDLVIEYFNTHPEMKLILAPHVVNERHLMEIINKLKRPYVCYTHADEESVREADCLIINCYGLLSSIYRYGEVAYIGGGFGVGIHNTLEAAVYSMPILFGPKYQKYREAVELVEAEGGYSINNYDELHTLLDRLFSDNYFLKNTGTNAGNYVIKNSGATNQILNRINF</sequence>
<dbReference type="Gene3D" id="3.40.50.11720">
    <property type="entry name" value="3-Deoxy-D-manno-octulosonic-acid transferase, N-terminal domain"/>
    <property type="match status" value="1"/>
</dbReference>
<dbReference type="PANTHER" id="PTHR42755:SF1">
    <property type="entry name" value="3-DEOXY-D-MANNO-OCTULOSONIC ACID TRANSFERASE, MITOCHONDRIAL-RELATED"/>
    <property type="match status" value="1"/>
</dbReference>
<dbReference type="InterPro" id="IPR039901">
    <property type="entry name" value="Kdotransferase"/>
</dbReference>